<dbReference type="EMBL" id="JAPUUL010001385">
    <property type="protein sequence ID" value="KAJ8127552.1"/>
    <property type="molecule type" value="Genomic_DNA"/>
</dbReference>
<organism evidence="1 2">
    <name type="scientific">Lasiodiplodia mahajangana</name>
    <dbReference type="NCBI Taxonomy" id="1108764"/>
    <lineage>
        <taxon>Eukaryota</taxon>
        <taxon>Fungi</taxon>
        <taxon>Dikarya</taxon>
        <taxon>Ascomycota</taxon>
        <taxon>Pezizomycotina</taxon>
        <taxon>Dothideomycetes</taxon>
        <taxon>Dothideomycetes incertae sedis</taxon>
        <taxon>Botryosphaeriales</taxon>
        <taxon>Botryosphaeriaceae</taxon>
        <taxon>Lasiodiplodia</taxon>
    </lineage>
</organism>
<sequence length="90" mass="9043">MRISCLLAVAAAVAAQAQRQGQGQILGKQLHAGFGEQQQQQQQKPLVESGVGLGVPGAGEVVEVDTHTPPDGGDDDGAHSAAPCATCEVG</sequence>
<accession>A0ACC2JJ32</accession>
<name>A0ACC2JJ32_9PEZI</name>
<dbReference type="Proteomes" id="UP001153332">
    <property type="component" value="Unassembled WGS sequence"/>
</dbReference>
<keyword evidence="2" id="KW-1185">Reference proteome</keyword>
<reference evidence="1" key="1">
    <citation type="submission" date="2022-12" db="EMBL/GenBank/DDBJ databases">
        <title>Genome Sequence of Lasiodiplodia mahajangana.</title>
        <authorList>
            <person name="Buettner E."/>
        </authorList>
    </citation>
    <scope>NUCLEOTIDE SEQUENCE</scope>
    <source>
        <strain evidence="1">VT137</strain>
    </source>
</reference>
<protein>
    <submittedName>
        <fullName evidence="1">Uncharacterized protein</fullName>
    </submittedName>
</protein>
<evidence type="ECO:0000313" key="1">
    <source>
        <dbReference type="EMBL" id="KAJ8127552.1"/>
    </source>
</evidence>
<gene>
    <name evidence="1" type="ORF">O1611_g6086</name>
</gene>
<evidence type="ECO:0000313" key="2">
    <source>
        <dbReference type="Proteomes" id="UP001153332"/>
    </source>
</evidence>
<proteinExistence type="predicted"/>
<comment type="caution">
    <text evidence="1">The sequence shown here is derived from an EMBL/GenBank/DDBJ whole genome shotgun (WGS) entry which is preliminary data.</text>
</comment>